<gene>
    <name evidence="6" type="ORF">LADA_0B08548G</name>
</gene>
<dbReference type="EMBL" id="LT598456">
    <property type="protein sequence ID" value="SCU80603.1"/>
    <property type="molecule type" value="Genomic_DNA"/>
</dbReference>
<dbReference type="PROSITE" id="PS50303">
    <property type="entry name" value="PUM_HD"/>
    <property type="match status" value="1"/>
</dbReference>
<dbReference type="GO" id="GO:0050821">
    <property type="term" value="P:protein stabilization"/>
    <property type="evidence" value="ECO:0007669"/>
    <property type="project" value="EnsemblFungi"/>
</dbReference>
<dbReference type="GO" id="GO:0030687">
    <property type="term" value="C:preribosome, large subunit precursor"/>
    <property type="evidence" value="ECO:0007669"/>
    <property type="project" value="EnsemblFungi"/>
</dbReference>
<dbReference type="OrthoDB" id="497380at2759"/>
<evidence type="ECO:0000256" key="1">
    <source>
        <dbReference type="ARBA" id="ARBA00022737"/>
    </source>
</evidence>
<dbReference type="STRING" id="1266660.A0A1G4IUG9"/>
<evidence type="ECO:0000256" key="2">
    <source>
        <dbReference type="ARBA" id="ARBA00022884"/>
    </source>
</evidence>
<dbReference type="InterPro" id="IPR033133">
    <property type="entry name" value="PUM-HD"/>
</dbReference>
<dbReference type="Pfam" id="PF00806">
    <property type="entry name" value="PUF"/>
    <property type="match status" value="2"/>
</dbReference>
<evidence type="ECO:0000313" key="7">
    <source>
        <dbReference type="Proteomes" id="UP000190274"/>
    </source>
</evidence>
<dbReference type="GO" id="GO:0101031">
    <property type="term" value="C:protein folding chaperone complex"/>
    <property type="evidence" value="ECO:0007669"/>
    <property type="project" value="EnsemblFungi"/>
</dbReference>
<name>A0A1G4IUG9_9SACH</name>
<keyword evidence="1" id="KW-0677">Repeat</keyword>
<dbReference type="GO" id="GO:0003730">
    <property type="term" value="F:mRNA 3'-UTR binding"/>
    <property type="evidence" value="ECO:0007669"/>
    <property type="project" value="EnsemblFungi"/>
</dbReference>
<dbReference type="InterPro" id="IPR011989">
    <property type="entry name" value="ARM-like"/>
</dbReference>
<dbReference type="InterPro" id="IPR001313">
    <property type="entry name" value="Pumilio_RNA-bd_rpt"/>
</dbReference>
<organism evidence="6 7">
    <name type="scientific">Lachancea dasiensis</name>
    <dbReference type="NCBI Taxonomy" id="1072105"/>
    <lineage>
        <taxon>Eukaryota</taxon>
        <taxon>Fungi</taxon>
        <taxon>Dikarya</taxon>
        <taxon>Ascomycota</taxon>
        <taxon>Saccharomycotina</taxon>
        <taxon>Saccharomycetes</taxon>
        <taxon>Saccharomycetales</taxon>
        <taxon>Saccharomycetaceae</taxon>
        <taxon>Lachancea</taxon>
    </lineage>
</organism>
<dbReference type="GO" id="GO:0048027">
    <property type="term" value="F:mRNA 5'-UTR binding"/>
    <property type="evidence" value="ECO:0007669"/>
    <property type="project" value="EnsemblFungi"/>
</dbReference>
<keyword evidence="2" id="KW-0694">RNA-binding</keyword>
<reference evidence="7" key="1">
    <citation type="submission" date="2016-03" db="EMBL/GenBank/DDBJ databases">
        <authorList>
            <person name="Devillers H."/>
        </authorList>
    </citation>
    <scope>NUCLEOTIDE SEQUENCE [LARGE SCALE GENOMIC DNA]</scope>
</reference>
<proteinExistence type="predicted"/>
<feature type="domain" description="PUM-HD" evidence="5">
    <location>
        <begin position="150"/>
        <end position="499"/>
    </location>
</feature>
<evidence type="ECO:0000259" key="5">
    <source>
        <dbReference type="PROSITE" id="PS50303"/>
    </source>
</evidence>
<dbReference type="SMART" id="SM00025">
    <property type="entry name" value="Pumilio"/>
    <property type="match status" value="6"/>
</dbReference>
<evidence type="ECO:0000256" key="3">
    <source>
        <dbReference type="PROSITE-ProRule" id="PRU00317"/>
    </source>
</evidence>
<dbReference type="Gene3D" id="1.25.10.10">
    <property type="entry name" value="Leucine-rich Repeat Variant"/>
    <property type="match status" value="1"/>
</dbReference>
<feature type="repeat" description="Pumilio" evidence="3">
    <location>
        <begin position="208"/>
        <end position="243"/>
    </location>
</feature>
<keyword evidence="7" id="KW-1185">Reference proteome</keyword>
<dbReference type="GO" id="GO:0005730">
    <property type="term" value="C:nucleolus"/>
    <property type="evidence" value="ECO:0007669"/>
    <property type="project" value="TreeGrafter"/>
</dbReference>
<dbReference type="Pfam" id="PF08144">
    <property type="entry name" value="CPL"/>
    <property type="match status" value="1"/>
</dbReference>
<evidence type="ECO:0000313" key="6">
    <source>
        <dbReference type="EMBL" id="SCU80603.1"/>
    </source>
</evidence>
<sequence length="675" mass="76246">MAPLTAKKNGKKHALNAKDSKVSKKAKATPVEPSSEEEIPSSSEDENVLDGALSSDGSESEDELDQSSEQDEVDSESDGDQDELDESDESDDEQDEVDGSGDEPGETSKEGASTNGPGQHAEQRKLLKERKMQRKSGAEVQQIKSLWERLRVNNPPPPKEVRDKLANEVWELSKDCISDLVMKHDASRVVQTLVKYSSKERRDQVVNALKGKYYVLATSSYGKYLLIKLLHYGSKQSRQVIIDELHGSLRKLMRHREGAYVVEDLYVLYASHDQRQQMIREFWGAEYAVFRDAHKDLTLEQVCETSAEKKNIISKNLIGTISASVEKGSSGFQILHAAMREYVKIASDKEISEFIEVLEDKYAELVHTPEGAEVACTLIAKATAKERKTIIKNLKDHADNLIRNEYGNTVFTTALICVDDTVMMFKSFGPAVKDNLHNIVVDKFGRRPFLYIILGLDGKYFSPLVKKEIQKYVELSKNTSKKPFEQRRKELLGKFAPLYLSTIVKSYDSILEETLGCQFVNEVLVNDELYEQLSEKDKQTHQEIVDTIVTYFKGDISEESHPIHRPFSVRLLKSLIQGGKWNAKEKTVEPLQSVKGLGPDFAQKFYEDIIDETNLLDWINNADSSFTIVALYEALSNVGNKKFTKDLKKVSKKIDRDNTANKGALLLRKLMDAKK</sequence>
<dbReference type="InterPro" id="IPR012959">
    <property type="entry name" value="CPL_dom"/>
</dbReference>
<feature type="compositionally biased region" description="Acidic residues" evidence="4">
    <location>
        <begin position="34"/>
        <end position="48"/>
    </location>
</feature>
<dbReference type="Proteomes" id="UP000190274">
    <property type="component" value="Chromosome B"/>
</dbReference>
<dbReference type="GO" id="GO:0015934">
    <property type="term" value="C:large ribosomal subunit"/>
    <property type="evidence" value="ECO:0007669"/>
    <property type="project" value="EnsemblFungi"/>
</dbReference>
<dbReference type="GO" id="GO:0000900">
    <property type="term" value="F:mRNA regulatory element binding translation repressor activity"/>
    <property type="evidence" value="ECO:0007669"/>
    <property type="project" value="EnsemblFungi"/>
</dbReference>
<dbReference type="GO" id="GO:0070180">
    <property type="term" value="F:large ribosomal subunit rRNA binding"/>
    <property type="evidence" value="ECO:0007669"/>
    <property type="project" value="EnsemblFungi"/>
</dbReference>
<dbReference type="AlphaFoldDB" id="A0A1G4IUG9"/>
<dbReference type="InterPro" id="IPR016024">
    <property type="entry name" value="ARM-type_fold"/>
</dbReference>
<feature type="region of interest" description="Disordered" evidence="4">
    <location>
        <begin position="1"/>
        <end position="124"/>
    </location>
</feature>
<accession>A0A1G4IUG9</accession>
<evidence type="ECO:0000256" key="4">
    <source>
        <dbReference type="SAM" id="MobiDB-lite"/>
    </source>
</evidence>
<dbReference type="PROSITE" id="PS50302">
    <property type="entry name" value="PUM"/>
    <property type="match status" value="2"/>
</dbReference>
<dbReference type="PANTHER" id="PTHR13389:SF0">
    <property type="entry name" value="PUMILIO HOMOLOG 3"/>
    <property type="match status" value="1"/>
</dbReference>
<feature type="repeat" description="Pumilio" evidence="3">
    <location>
        <begin position="171"/>
        <end position="207"/>
    </location>
</feature>
<dbReference type="GO" id="GO:0042273">
    <property type="term" value="P:ribosomal large subunit biogenesis"/>
    <property type="evidence" value="ECO:0007669"/>
    <property type="project" value="EnsemblFungi"/>
</dbReference>
<dbReference type="SUPFAM" id="SSF48371">
    <property type="entry name" value="ARM repeat"/>
    <property type="match status" value="1"/>
</dbReference>
<feature type="compositionally biased region" description="Acidic residues" evidence="4">
    <location>
        <begin position="58"/>
        <end position="105"/>
    </location>
</feature>
<protein>
    <submittedName>
        <fullName evidence="6">LADA_0B08548g1_1</fullName>
    </submittedName>
</protein>
<dbReference type="InterPro" id="IPR040059">
    <property type="entry name" value="PUM3"/>
</dbReference>
<dbReference type="PANTHER" id="PTHR13389">
    <property type="entry name" value="PUMILIO HOMOLOG 3"/>
    <property type="match status" value="1"/>
</dbReference>